<keyword evidence="4" id="KW-1185">Reference proteome</keyword>
<evidence type="ECO:0000313" key="4">
    <source>
        <dbReference type="Proteomes" id="UP000018888"/>
    </source>
</evidence>
<organism evidence="3 4">
    <name type="scientific">Rhizophagus irregularis (strain DAOM 181602 / DAOM 197198 / MUCL 43194)</name>
    <name type="common">Arbuscular mycorrhizal fungus</name>
    <name type="synonym">Glomus intraradices</name>
    <dbReference type="NCBI Taxonomy" id="747089"/>
    <lineage>
        <taxon>Eukaryota</taxon>
        <taxon>Fungi</taxon>
        <taxon>Fungi incertae sedis</taxon>
        <taxon>Mucoromycota</taxon>
        <taxon>Glomeromycotina</taxon>
        <taxon>Glomeromycetes</taxon>
        <taxon>Glomerales</taxon>
        <taxon>Glomeraceae</taxon>
        <taxon>Rhizophagus</taxon>
    </lineage>
</organism>
<name>A0A2P4NK60_RHIID</name>
<proteinExistence type="predicted"/>
<sequence length="248" mass="28262">MLKSILNDMDISNVVETWKICQVGGISQKENLVVLFNDGSHICTCLETITKGIICHHFWRVMLYSNTAKFHISIIPIRWYKDDILKKLSSSILENSPVLTAVESSDTAMLHTVDFTLQSLKKHFQGSYNNKIIQQIIPKRNKFGVAFSTAKTAINIALETGCDNELVKLLRDFISTKQRSRNAVDLENNMEVENIEHDENQNNILPLQQQLIDITADPYVTKIRGAPCKKRMKSSIEVMGRKKVMHET</sequence>
<dbReference type="GO" id="GO:0008270">
    <property type="term" value="F:zinc ion binding"/>
    <property type="evidence" value="ECO:0007669"/>
    <property type="project" value="UniProtKB-KW"/>
</dbReference>
<dbReference type="PROSITE" id="PS50966">
    <property type="entry name" value="ZF_SWIM"/>
    <property type="match status" value="1"/>
</dbReference>
<protein>
    <recommendedName>
        <fullName evidence="2">SWIM-type domain-containing protein</fullName>
    </recommendedName>
</protein>
<reference evidence="3 4" key="2">
    <citation type="journal article" date="2018" name="New Phytol.">
        <title>High intraspecific genome diversity in the model arbuscular mycorrhizal symbiont Rhizophagus irregularis.</title>
        <authorList>
            <person name="Chen E.C.H."/>
            <person name="Morin E."/>
            <person name="Beaudet D."/>
            <person name="Noel J."/>
            <person name="Yildirir G."/>
            <person name="Ndikumana S."/>
            <person name="Charron P."/>
            <person name="St-Onge C."/>
            <person name="Giorgi J."/>
            <person name="Kruger M."/>
            <person name="Marton T."/>
            <person name="Ropars J."/>
            <person name="Grigoriev I.V."/>
            <person name="Hainaut M."/>
            <person name="Henrissat B."/>
            <person name="Roux C."/>
            <person name="Martin F."/>
            <person name="Corradi N."/>
        </authorList>
    </citation>
    <scope>NUCLEOTIDE SEQUENCE [LARGE SCALE GENOMIC DNA]</scope>
    <source>
        <strain evidence="3 4">DAOM 197198</strain>
    </source>
</reference>
<evidence type="ECO:0000259" key="2">
    <source>
        <dbReference type="PROSITE" id="PS50966"/>
    </source>
</evidence>
<keyword evidence="1" id="KW-0862">Zinc</keyword>
<keyword evidence="1" id="KW-0479">Metal-binding</keyword>
<accession>A0A2P4NK60</accession>
<dbReference type="InterPro" id="IPR007527">
    <property type="entry name" value="Znf_SWIM"/>
</dbReference>
<dbReference type="EMBL" id="AUPC02000919">
    <property type="protein sequence ID" value="POG53524.1"/>
    <property type="molecule type" value="Genomic_DNA"/>
</dbReference>
<dbReference type="VEuPathDB" id="FungiDB:RhiirFUN_009141"/>
<dbReference type="Proteomes" id="UP000018888">
    <property type="component" value="Unassembled WGS sequence"/>
</dbReference>
<feature type="domain" description="SWIM-type" evidence="2">
    <location>
        <begin position="32"/>
        <end position="66"/>
    </location>
</feature>
<evidence type="ECO:0000256" key="1">
    <source>
        <dbReference type="PROSITE-ProRule" id="PRU00325"/>
    </source>
</evidence>
<reference evidence="3 4" key="1">
    <citation type="journal article" date="2013" name="Proc. Natl. Acad. Sci. U.S.A.">
        <title>Genome of an arbuscular mycorrhizal fungus provides insight into the oldest plant symbiosis.</title>
        <authorList>
            <person name="Tisserant E."/>
            <person name="Malbreil M."/>
            <person name="Kuo A."/>
            <person name="Kohler A."/>
            <person name="Symeonidi A."/>
            <person name="Balestrini R."/>
            <person name="Charron P."/>
            <person name="Duensing N."/>
            <person name="Frei Dit Frey N."/>
            <person name="Gianinazzi-Pearson V."/>
            <person name="Gilbert L.B."/>
            <person name="Handa Y."/>
            <person name="Herr J.R."/>
            <person name="Hijri M."/>
            <person name="Koul R."/>
            <person name="Kawaguchi M."/>
            <person name="Krajinski F."/>
            <person name="Lammers P.J."/>
            <person name="Masclaux F.G."/>
            <person name="Murat C."/>
            <person name="Morin E."/>
            <person name="Ndikumana S."/>
            <person name="Pagni M."/>
            <person name="Petitpierre D."/>
            <person name="Requena N."/>
            <person name="Rosikiewicz P."/>
            <person name="Riley R."/>
            <person name="Saito K."/>
            <person name="San Clemente H."/>
            <person name="Shapiro H."/>
            <person name="van Tuinen D."/>
            <person name="Becard G."/>
            <person name="Bonfante P."/>
            <person name="Paszkowski U."/>
            <person name="Shachar-Hill Y.Y."/>
            <person name="Tuskan G.A."/>
            <person name="Young P.W."/>
            <person name="Sanders I.R."/>
            <person name="Henrissat B."/>
            <person name="Rensing S.A."/>
            <person name="Grigoriev I.V."/>
            <person name="Corradi N."/>
            <person name="Roux C."/>
            <person name="Martin F."/>
        </authorList>
    </citation>
    <scope>NUCLEOTIDE SEQUENCE [LARGE SCALE GENOMIC DNA]</scope>
    <source>
        <strain evidence="3 4">DAOM 197198</strain>
    </source>
</reference>
<comment type="caution">
    <text evidence="3">The sequence shown here is derived from an EMBL/GenBank/DDBJ whole genome shotgun (WGS) entry which is preliminary data.</text>
</comment>
<keyword evidence="1" id="KW-0863">Zinc-finger</keyword>
<dbReference type="AlphaFoldDB" id="A0A2P4NK60"/>
<evidence type="ECO:0000313" key="3">
    <source>
        <dbReference type="EMBL" id="POG53524.1"/>
    </source>
</evidence>
<gene>
    <name evidence="3" type="ORF">GLOIN_2v1148193</name>
</gene>